<feature type="compositionally biased region" description="Polar residues" evidence="1">
    <location>
        <begin position="104"/>
        <end position="114"/>
    </location>
</feature>
<feature type="compositionally biased region" description="Basic and acidic residues" evidence="1">
    <location>
        <begin position="90"/>
        <end position="103"/>
    </location>
</feature>
<evidence type="ECO:0000256" key="1">
    <source>
        <dbReference type="SAM" id="MobiDB-lite"/>
    </source>
</evidence>
<feature type="region of interest" description="Disordered" evidence="1">
    <location>
        <begin position="66"/>
        <end position="114"/>
    </location>
</feature>
<dbReference type="AlphaFoldDB" id="A0AAE1GP75"/>
<protein>
    <submittedName>
        <fullName evidence="2">Uncharacterized protein</fullName>
    </submittedName>
</protein>
<dbReference type="EMBL" id="JAWQEG010000033">
    <property type="protein sequence ID" value="KAK3895652.1"/>
    <property type="molecule type" value="Genomic_DNA"/>
</dbReference>
<accession>A0AAE1GP75</accession>
<evidence type="ECO:0000313" key="2">
    <source>
        <dbReference type="EMBL" id="KAK3895652.1"/>
    </source>
</evidence>
<dbReference type="Proteomes" id="UP001286313">
    <property type="component" value="Unassembled WGS sequence"/>
</dbReference>
<sequence>MLQELNQARAPWGVGTYEAVTNGLDSNETLSQLSMVISVAGQPEPLTTYLPPLTSMKCPLILSSSSEGGPSNLLRRDTGSAIHNGNAISKKSDKENTESESRMATETSPTGYCG</sequence>
<gene>
    <name evidence="2" type="ORF">Pcinc_000575</name>
</gene>
<reference evidence="2" key="1">
    <citation type="submission" date="2023-10" db="EMBL/GenBank/DDBJ databases">
        <title>Genome assemblies of two species of porcelain crab, Petrolisthes cinctipes and Petrolisthes manimaculis (Anomura: Porcellanidae).</title>
        <authorList>
            <person name="Angst P."/>
        </authorList>
    </citation>
    <scope>NUCLEOTIDE SEQUENCE</scope>
    <source>
        <strain evidence="2">PB745_01</strain>
        <tissue evidence="2">Gill</tissue>
    </source>
</reference>
<keyword evidence="3" id="KW-1185">Reference proteome</keyword>
<name>A0AAE1GP75_PETCI</name>
<comment type="caution">
    <text evidence="2">The sequence shown here is derived from an EMBL/GenBank/DDBJ whole genome shotgun (WGS) entry which is preliminary data.</text>
</comment>
<proteinExistence type="predicted"/>
<evidence type="ECO:0000313" key="3">
    <source>
        <dbReference type="Proteomes" id="UP001286313"/>
    </source>
</evidence>
<organism evidence="2 3">
    <name type="scientific">Petrolisthes cinctipes</name>
    <name type="common">Flat porcelain crab</name>
    <dbReference type="NCBI Taxonomy" id="88211"/>
    <lineage>
        <taxon>Eukaryota</taxon>
        <taxon>Metazoa</taxon>
        <taxon>Ecdysozoa</taxon>
        <taxon>Arthropoda</taxon>
        <taxon>Crustacea</taxon>
        <taxon>Multicrustacea</taxon>
        <taxon>Malacostraca</taxon>
        <taxon>Eumalacostraca</taxon>
        <taxon>Eucarida</taxon>
        <taxon>Decapoda</taxon>
        <taxon>Pleocyemata</taxon>
        <taxon>Anomura</taxon>
        <taxon>Galatheoidea</taxon>
        <taxon>Porcellanidae</taxon>
        <taxon>Petrolisthes</taxon>
    </lineage>
</organism>